<dbReference type="OrthoDB" id="4368470at2759"/>
<protein>
    <submittedName>
        <fullName evidence="1">Uncharacterized protein</fullName>
    </submittedName>
</protein>
<organism evidence="1 2">
    <name type="scientific">Penicillium brasilianum</name>
    <dbReference type="NCBI Taxonomy" id="104259"/>
    <lineage>
        <taxon>Eukaryota</taxon>
        <taxon>Fungi</taxon>
        <taxon>Dikarya</taxon>
        <taxon>Ascomycota</taxon>
        <taxon>Pezizomycotina</taxon>
        <taxon>Eurotiomycetes</taxon>
        <taxon>Eurotiomycetidae</taxon>
        <taxon>Eurotiales</taxon>
        <taxon>Aspergillaceae</taxon>
        <taxon>Penicillium</taxon>
    </lineage>
</organism>
<proteinExistence type="predicted"/>
<keyword evidence="2" id="KW-1185">Reference proteome</keyword>
<dbReference type="STRING" id="104259.A0A0F7TBV5"/>
<dbReference type="AlphaFoldDB" id="A0A0F7TBV5"/>
<dbReference type="Proteomes" id="UP000042958">
    <property type="component" value="Unassembled WGS sequence"/>
</dbReference>
<dbReference type="EMBL" id="CDHK01000001">
    <property type="protein sequence ID" value="CEJ53915.1"/>
    <property type="molecule type" value="Genomic_DNA"/>
</dbReference>
<sequence>MSAIPLNPSSDSSRTRVSANQFKIQSQFEDAIRETLLQVQGFHELIITDLPLGWEKFLWEFEENLPHIRKSYNPKIRTLRLKIMPSEIHDCVYEWLSLSMVEAGISQFIIPPEHLQIRLKYGTDVNFISGLYCGLRKQPDTLFRTPSQPLPRVAIDVGWSESYNDLLDDMNRLLIGGNRDIKIVIIIKWTKHTNQTVSGILELYRLDSQGMPRRRQSETIFPMPTGDPLQPLNIQRRDLYSVPAGRNPNEAFPFNIRLLRLY</sequence>
<reference evidence="2" key="1">
    <citation type="journal article" date="2015" name="Genome Announc.">
        <title>Draft genome sequence of the fungus Penicillium brasilianum MG11.</title>
        <authorList>
            <person name="Horn F."/>
            <person name="Linde J."/>
            <person name="Mattern D.J."/>
            <person name="Walther G."/>
            <person name="Guthke R."/>
            <person name="Brakhage A.A."/>
            <person name="Valiante V."/>
        </authorList>
    </citation>
    <scope>NUCLEOTIDE SEQUENCE [LARGE SCALE GENOMIC DNA]</scope>
    <source>
        <strain evidence="2">MG11</strain>
    </source>
</reference>
<name>A0A0F7TBV5_PENBI</name>
<accession>A0A0F7TBV5</accession>
<evidence type="ECO:0000313" key="2">
    <source>
        <dbReference type="Proteomes" id="UP000042958"/>
    </source>
</evidence>
<evidence type="ECO:0000313" key="1">
    <source>
        <dbReference type="EMBL" id="CEJ53915.1"/>
    </source>
</evidence>
<gene>
    <name evidence="1" type="ORF">PMG11_00250</name>
</gene>